<evidence type="ECO:0000256" key="4">
    <source>
        <dbReference type="SAM" id="Phobius"/>
    </source>
</evidence>
<dbReference type="Gene3D" id="1.20.1250.20">
    <property type="entry name" value="MFS general substrate transporter like domains"/>
    <property type="match status" value="2"/>
</dbReference>
<feature type="domain" description="Major facilitator superfamily (MFS) profile" evidence="5">
    <location>
        <begin position="51"/>
        <end position="437"/>
    </location>
</feature>
<dbReference type="Proteomes" id="UP000030106">
    <property type="component" value="Unassembled WGS sequence"/>
</dbReference>
<dbReference type="GO" id="GO:0022857">
    <property type="term" value="F:transmembrane transporter activity"/>
    <property type="evidence" value="ECO:0007669"/>
    <property type="project" value="InterPro"/>
</dbReference>
<feature type="transmembrane region" description="Helical" evidence="4">
    <location>
        <begin position="287"/>
        <end position="305"/>
    </location>
</feature>
<comment type="subcellular location">
    <subcellularLocation>
        <location evidence="1">Membrane</location>
        <topology evidence="1">Multi-pass membrane protein</topology>
    </subcellularLocation>
</comment>
<keyword evidence="4" id="KW-0812">Transmembrane</keyword>
<feature type="compositionally biased region" description="Polar residues" evidence="3">
    <location>
        <begin position="8"/>
        <end position="31"/>
    </location>
</feature>
<feature type="transmembrane region" description="Helical" evidence="4">
    <location>
        <begin position="89"/>
        <end position="108"/>
    </location>
</feature>
<dbReference type="HOGENOM" id="CLU_001265_1_1_1"/>
<feature type="transmembrane region" description="Helical" evidence="4">
    <location>
        <begin position="145"/>
        <end position="165"/>
    </location>
</feature>
<dbReference type="GO" id="GO:0016020">
    <property type="term" value="C:membrane"/>
    <property type="evidence" value="ECO:0007669"/>
    <property type="project" value="UniProtKB-SubCell"/>
</dbReference>
<dbReference type="InterPro" id="IPR036259">
    <property type="entry name" value="MFS_trans_sf"/>
</dbReference>
<evidence type="ECO:0000313" key="7">
    <source>
        <dbReference type="Proteomes" id="UP000030106"/>
    </source>
</evidence>
<dbReference type="AlphaFoldDB" id="A0A0A2VP52"/>
<feature type="transmembrane region" description="Helical" evidence="4">
    <location>
        <begin position="379"/>
        <end position="400"/>
    </location>
</feature>
<keyword evidence="4" id="KW-1133">Transmembrane helix</keyword>
<dbReference type="InterPro" id="IPR020846">
    <property type="entry name" value="MFS_dom"/>
</dbReference>
<evidence type="ECO:0000256" key="2">
    <source>
        <dbReference type="ARBA" id="ARBA00006727"/>
    </source>
</evidence>
<dbReference type="InterPro" id="IPR050327">
    <property type="entry name" value="Proton-linked_MCT"/>
</dbReference>
<evidence type="ECO:0000313" key="6">
    <source>
        <dbReference type="EMBL" id="KGQ09651.1"/>
    </source>
</evidence>
<feature type="region of interest" description="Disordered" evidence="3">
    <location>
        <begin position="1"/>
        <end position="47"/>
    </location>
</feature>
<dbReference type="Pfam" id="PF07690">
    <property type="entry name" value="MFS_1"/>
    <property type="match status" value="1"/>
</dbReference>
<comment type="caution">
    <text evidence="6">The sequence shown here is derived from an EMBL/GenBank/DDBJ whole genome shotgun (WGS) entry which is preliminary data.</text>
</comment>
<dbReference type="EMBL" id="ANFO01000418">
    <property type="protein sequence ID" value="KGQ09651.1"/>
    <property type="molecule type" value="Genomic_DNA"/>
</dbReference>
<reference evidence="6 7" key="1">
    <citation type="submission" date="2012-10" db="EMBL/GenBank/DDBJ databases">
        <title>Genome sequencing and analysis of entomopathogenic fungi Beauveria bassiana D1-5.</title>
        <authorList>
            <person name="Li Q."/>
            <person name="Wang L."/>
            <person name="Zhang Z."/>
            <person name="Wang Q."/>
            <person name="Ren J."/>
            <person name="Wang M."/>
            <person name="Xu W."/>
            <person name="Wang J."/>
            <person name="Lu Y."/>
            <person name="Du Q."/>
            <person name="Sun Z."/>
        </authorList>
    </citation>
    <scope>NUCLEOTIDE SEQUENCE [LARGE SCALE GENOMIC DNA]</scope>
    <source>
        <strain evidence="6 7">D1-5</strain>
    </source>
</reference>
<evidence type="ECO:0000256" key="3">
    <source>
        <dbReference type="SAM" id="MobiDB-lite"/>
    </source>
</evidence>
<dbReference type="OrthoDB" id="5212574at2759"/>
<dbReference type="InterPro" id="IPR011701">
    <property type="entry name" value="MFS"/>
</dbReference>
<sequence length="437" mass="46518">MAIISHDSGANATINNKEQSPETQTPSSTPVIRTPPPPPPPPPPPDGGLTAWLQVLAGHLIVFNTWGYIISFGIFQPYYEQQLALDPSAVSWIGSVQICLVLLVGAFSGRLFDAGYFRQMLVVGALLQLVGIFAASAATRYWQLFLAQGVCQGLGCGAIFAPTVANTSTYFATRRTLAISASACGGATGGIVFPLIARNLLHSIGFGWTMRIMGFVVLAVYGIVLVCVRTRLAPRKAGAFIDTTAFQEATYMLFAVSMFITLWATYFVYFYARAYAVNVLKGSQVDSFNMLIVINAVGIPGRLVPAYLGDRYFGAVNVFLPTVFAMAVCVYAWIGVKTITDEYIWIIFLGYFGAGIQGLFPATLAGLTKDLSKSGTRIGMIFSVVSIAALTGPPLAGKLIDVRGGSYLGAQLWGGTCLVVGGLILAAAKFCSGKETA</sequence>
<organism evidence="6 7">
    <name type="scientific">Beauveria bassiana D1-5</name>
    <dbReference type="NCBI Taxonomy" id="1245745"/>
    <lineage>
        <taxon>Eukaryota</taxon>
        <taxon>Fungi</taxon>
        <taxon>Dikarya</taxon>
        <taxon>Ascomycota</taxon>
        <taxon>Pezizomycotina</taxon>
        <taxon>Sordariomycetes</taxon>
        <taxon>Hypocreomycetidae</taxon>
        <taxon>Hypocreales</taxon>
        <taxon>Cordycipitaceae</taxon>
        <taxon>Beauveria</taxon>
    </lineage>
</organism>
<feature type="compositionally biased region" description="Pro residues" evidence="3">
    <location>
        <begin position="33"/>
        <end position="46"/>
    </location>
</feature>
<dbReference type="eggNOG" id="KOG2504">
    <property type="taxonomic scope" value="Eukaryota"/>
</dbReference>
<accession>A0A0A2VP52</accession>
<feature type="transmembrane region" description="Helical" evidence="4">
    <location>
        <begin position="177"/>
        <end position="196"/>
    </location>
</feature>
<gene>
    <name evidence="6" type="ORF">BBAD15_g5035</name>
</gene>
<feature type="transmembrane region" description="Helical" evidence="4">
    <location>
        <begin position="208"/>
        <end position="228"/>
    </location>
</feature>
<evidence type="ECO:0000256" key="1">
    <source>
        <dbReference type="ARBA" id="ARBA00004141"/>
    </source>
</evidence>
<keyword evidence="4" id="KW-0472">Membrane</keyword>
<comment type="similarity">
    <text evidence="2">Belongs to the major facilitator superfamily. Monocarboxylate porter (TC 2.A.1.13) family.</text>
</comment>
<proteinExistence type="inferred from homology"/>
<evidence type="ECO:0000259" key="5">
    <source>
        <dbReference type="PROSITE" id="PS50850"/>
    </source>
</evidence>
<dbReference type="PROSITE" id="PS50850">
    <property type="entry name" value="MFS"/>
    <property type="match status" value="1"/>
</dbReference>
<feature type="transmembrane region" description="Helical" evidence="4">
    <location>
        <begin position="346"/>
        <end position="367"/>
    </location>
</feature>
<protein>
    <submittedName>
        <fullName evidence="6">Riboflavin transporter MCH5</fullName>
    </submittedName>
</protein>
<name>A0A0A2VP52_BEABA</name>
<feature type="transmembrane region" description="Helical" evidence="4">
    <location>
        <begin position="249"/>
        <end position="272"/>
    </location>
</feature>
<feature type="transmembrane region" description="Helical" evidence="4">
    <location>
        <begin position="312"/>
        <end position="334"/>
    </location>
</feature>
<feature type="transmembrane region" description="Helical" evidence="4">
    <location>
        <begin position="412"/>
        <end position="431"/>
    </location>
</feature>
<dbReference type="PANTHER" id="PTHR11360:SF130">
    <property type="entry name" value="MAJOR FACILITATOR SUPERFAMILY (MFS) PROFILE DOMAIN-CONTAINING PROTEIN-RELATED"/>
    <property type="match status" value="1"/>
</dbReference>
<feature type="transmembrane region" description="Helical" evidence="4">
    <location>
        <begin position="49"/>
        <end position="69"/>
    </location>
</feature>
<dbReference type="PANTHER" id="PTHR11360">
    <property type="entry name" value="MONOCARBOXYLATE TRANSPORTER"/>
    <property type="match status" value="1"/>
</dbReference>
<feature type="transmembrane region" description="Helical" evidence="4">
    <location>
        <begin position="120"/>
        <end position="139"/>
    </location>
</feature>
<dbReference type="SUPFAM" id="SSF103473">
    <property type="entry name" value="MFS general substrate transporter"/>
    <property type="match status" value="1"/>
</dbReference>